<evidence type="ECO:0000313" key="3">
    <source>
        <dbReference type="Proteomes" id="UP001163726"/>
    </source>
</evidence>
<gene>
    <name evidence="2" type="ORF">OLW01_12460</name>
</gene>
<proteinExistence type="predicted"/>
<protein>
    <recommendedName>
        <fullName evidence="4">Cytochrome oxidase Cu insertion factor (SCO1/SenC/PrrC family)</fullName>
    </recommendedName>
</protein>
<keyword evidence="1" id="KW-1133">Transmembrane helix</keyword>
<accession>A0ABY7AMR2</accession>
<keyword evidence="1" id="KW-0812">Transmembrane</keyword>
<evidence type="ECO:0000313" key="2">
    <source>
        <dbReference type="EMBL" id="WAJ69946.1"/>
    </source>
</evidence>
<keyword evidence="1" id="KW-0472">Membrane</keyword>
<dbReference type="Proteomes" id="UP001163726">
    <property type="component" value="Chromosome"/>
</dbReference>
<sequence>MEETNQLKKRSARFNLSIIFFVFFIPVIAAYIALKGEWFNLSATNQGELITPAMQMDITQLNAGASGKWLMIVPSELDCQKLCQESTYLVKQADIALGRETQRVLPSRYIATNQQLILLDQADPNHKFAGIINPPAKLSKNYVYIADPLGQIILRYPISLKREENLIAAKHLLADLRKLLKLSRVG</sequence>
<evidence type="ECO:0000256" key="1">
    <source>
        <dbReference type="SAM" id="Phobius"/>
    </source>
</evidence>
<evidence type="ECO:0008006" key="4">
    <source>
        <dbReference type="Google" id="ProtNLM"/>
    </source>
</evidence>
<keyword evidence="3" id="KW-1185">Reference proteome</keyword>
<feature type="transmembrane region" description="Helical" evidence="1">
    <location>
        <begin position="12"/>
        <end position="34"/>
    </location>
</feature>
<name>A0ABY7AMR2_9ALTE</name>
<dbReference type="EMBL" id="CP109965">
    <property type="protein sequence ID" value="WAJ69946.1"/>
    <property type="molecule type" value="Genomic_DNA"/>
</dbReference>
<organism evidence="2 3">
    <name type="scientific">Catenovulum adriaticum</name>
    <dbReference type="NCBI Taxonomy" id="2984846"/>
    <lineage>
        <taxon>Bacteria</taxon>
        <taxon>Pseudomonadati</taxon>
        <taxon>Pseudomonadota</taxon>
        <taxon>Gammaproteobacteria</taxon>
        <taxon>Alteromonadales</taxon>
        <taxon>Alteromonadaceae</taxon>
        <taxon>Catenovulum</taxon>
    </lineage>
</organism>
<dbReference type="RefSeq" id="WP_268074245.1">
    <property type="nucleotide sequence ID" value="NZ_CP109965.1"/>
</dbReference>
<reference evidence="2" key="1">
    <citation type="submission" date="2022-10" db="EMBL/GenBank/DDBJ databases">
        <title>Catenovulum adriacola sp. nov. isolated in the Harbour of Susak.</title>
        <authorList>
            <person name="Schoch T."/>
            <person name="Reich S.J."/>
            <person name="Stoeferle S."/>
            <person name="Flaiz M."/>
            <person name="Kazda M."/>
            <person name="Riedel C.U."/>
            <person name="Duerre P."/>
        </authorList>
    </citation>
    <scope>NUCLEOTIDE SEQUENCE</scope>
    <source>
        <strain evidence="2">TS8</strain>
    </source>
</reference>